<comment type="subcellular location">
    <subcellularLocation>
        <location evidence="1 11">Cell outer membrane</location>
        <topology evidence="1 11">Multi-pass membrane protein</topology>
    </subcellularLocation>
</comment>
<keyword evidence="9 11" id="KW-0472">Membrane</keyword>
<evidence type="ECO:0000256" key="13">
    <source>
        <dbReference type="SAM" id="SignalP"/>
    </source>
</evidence>
<evidence type="ECO:0000256" key="1">
    <source>
        <dbReference type="ARBA" id="ARBA00004571"/>
    </source>
</evidence>
<keyword evidence="5 11" id="KW-0812">Transmembrane</keyword>
<reference evidence="16" key="2">
    <citation type="submission" date="2005-12" db="EMBL/GenBank/DDBJ databases">
        <authorList>
            <person name="Sabehi G."/>
            <person name="Beja O."/>
        </authorList>
    </citation>
    <scope>NUCLEOTIDE SEQUENCE</scope>
</reference>
<evidence type="ECO:0000256" key="5">
    <source>
        <dbReference type="ARBA" id="ARBA00022692"/>
    </source>
</evidence>
<evidence type="ECO:0000259" key="15">
    <source>
        <dbReference type="Pfam" id="PF07715"/>
    </source>
</evidence>
<keyword evidence="3 11" id="KW-1134">Transmembrane beta strand</keyword>
<proteinExistence type="inferred from homology"/>
<evidence type="ECO:0000256" key="10">
    <source>
        <dbReference type="ARBA" id="ARBA00023237"/>
    </source>
</evidence>
<feature type="signal peptide" evidence="13">
    <location>
        <begin position="1"/>
        <end position="23"/>
    </location>
</feature>
<name>Q6Q8V0_9GAMM</name>
<accession>Q6Q8V0</accession>
<keyword evidence="8 12" id="KW-0798">TonB box</keyword>
<keyword evidence="2 11" id="KW-0813">Transport</keyword>
<reference evidence="16" key="1">
    <citation type="journal article" date="2004" name="Environ. Microbiol.">
        <title>Different SAR86 subgroups harbour divergent proteorhodopsins.</title>
        <authorList>
            <person name="Sabehi G."/>
            <person name="Beja O."/>
            <person name="Suzuki M.T."/>
            <person name="Preston C.M."/>
            <person name="DeLong E.F."/>
        </authorList>
    </citation>
    <scope>NUCLEOTIDE SEQUENCE</scope>
</reference>
<feature type="domain" description="TonB-dependent receptor plug" evidence="15">
    <location>
        <begin position="50"/>
        <end position="159"/>
    </location>
</feature>
<evidence type="ECO:0000256" key="3">
    <source>
        <dbReference type="ARBA" id="ARBA00022452"/>
    </source>
</evidence>
<protein>
    <submittedName>
        <fullName evidence="16">Predicted outer membrane receptor protein</fullName>
    </submittedName>
</protein>
<dbReference type="PANTHER" id="PTHR32552:SF81">
    <property type="entry name" value="TONB-DEPENDENT OUTER MEMBRANE RECEPTOR"/>
    <property type="match status" value="1"/>
</dbReference>
<evidence type="ECO:0000259" key="14">
    <source>
        <dbReference type="Pfam" id="PF00593"/>
    </source>
</evidence>
<gene>
    <name evidence="16" type="ORF">Red20E09_121</name>
</gene>
<evidence type="ECO:0000256" key="6">
    <source>
        <dbReference type="ARBA" id="ARBA00023004"/>
    </source>
</evidence>
<feature type="domain" description="TonB-dependent receptor-like beta-barrel" evidence="14">
    <location>
        <begin position="287"/>
        <end position="694"/>
    </location>
</feature>
<keyword evidence="6" id="KW-0408">Iron</keyword>
<keyword evidence="16" id="KW-0675">Receptor</keyword>
<dbReference type="GO" id="GO:0009279">
    <property type="term" value="C:cell outer membrane"/>
    <property type="evidence" value="ECO:0007669"/>
    <property type="project" value="UniProtKB-SubCell"/>
</dbReference>
<evidence type="ECO:0000256" key="7">
    <source>
        <dbReference type="ARBA" id="ARBA00023065"/>
    </source>
</evidence>
<evidence type="ECO:0000256" key="4">
    <source>
        <dbReference type="ARBA" id="ARBA00022496"/>
    </source>
</evidence>
<evidence type="ECO:0000256" key="9">
    <source>
        <dbReference type="ARBA" id="ARBA00023136"/>
    </source>
</evidence>
<keyword evidence="10 11" id="KW-0998">Cell outer membrane</keyword>
<feature type="chain" id="PRO_5004279820" evidence="13">
    <location>
        <begin position="24"/>
        <end position="754"/>
    </location>
</feature>
<organism evidence="16">
    <name type="scientific">uncultured marine gamma proteobacterium EBAC20E09</name>
    <dbReference type="NCBI Taxonomy" id="266134"/>
    <lineage>
        <taxon>Bacteria</taxon>
        <taxon>Pseudomonadati</taxon>
        <taxon>Pseudomonadota</taxon>
        <taxon>Gammaproteobacteria</taxon>
        <taxon>SAR86 cluster</taxon>
        <taxon>environmental samples</taxon>
    </lineage>
</organism>
<dbReference type="Pfam" id="PF00593">
    <property type="entry name" value="TonB_dep_Rec_b-barrel"/>
    <property type="match status" value="1"/>
</dbReference>
<dbReference type="PROSITE" id="PS52016">
    <property type="entry name" value="TONB_DEPENDENT_REC_3"/>
    <property type="match status" value="1"/>
</dbReference>
<evidence type="ECO:0000256" key="2">
    <source>
        <dbReference type="ARBA" id="ARBA00022448"/>
    </source>
</evidence>
<keyword evidence="7" id="KW-0406">Ion transport</keyword>
<evidence type="ECO:0000313" key="16">
    <source>
        <dbReference type="EMBL" id="AAS73098.1"/>
    </source>
</evidence>
<comment type="similarity">
    <text evidence="11 12">Belongs to the TonB-dependent receptor family.</text>
</comment>
<dbReference type="Gene3D" id="2.40.170.20">
    <property type="entry name" value="TonB-dependent receptor, beta-barrel domain"/>
    <property type="match status" value="1"/>
</dbReference>
<evidence type="ECO:0000256" key="8">
    <source>
        <dbReference type="ARBA" id="ARBA00023077"/>
    </source>
</evidence>
<dbReference type="InterPro" id="IPR000531">
    <property type="entry name" value="Beta-barrel_TonB"/>
</dbReference>
<dbReference type="InterPro" id="IPR039426">
    <property type="entry name" value="TonB-dep_rcpt-like"/>
</dbReference>
<evidence type="ECO:0000256" key="11">
    <source>
        <dbReference type="PROSITE-ProRule" id="PRU01360"/>
    </source>
</evidence>
<keyword evidence="13" id="KW-0732">Signal</keyword>
<dbReference type="InterPro" id="IPR012910">
    <property type="entry name" value="Plug_dom"/>
</dbReference>
<dbReference type="GO" id="GO:0006826">
    <property type="term" value="P:iron ion transport"/>
    <property type="evidence" value="ECO:0007669"/>
    <property type="project" value="UniProtKB-KW"/>
</dbReference>
<dbReference type="PANTHER" id="PTHR32552">
    <property type="entry name" value="FERRICHROME IRON RECEPTOR-RELATED"/>
    <property type="match status" value="1"/>
</dbReference>
<keyword evidence="4" id="KW-0410">Iron transport</keyword>
<sequence length="754" mass="82219">MKNFSKLLIALPVFLIFTMSTIAQDTETGLSSNVLIEEVVVTARKKEESAQDVPVALSAMSQEQLEILKFRDFNDLAVGMPNVAMDDIGTTKGTQNFSIRGIGINSSIASVEPAVAIVVDGVYMGVSAGMVFDMFDLESIEVLRGPQGTLFGKNSTGGVILVNTALPGDETKQKARLAVEGGGPGGNNNIMQYSYSGPVSDNLKAKISIHRSDDSGYFKNSYDGSNHGQFEQDTVRLAFLYEPSDSFDMALRIENSDQDGSGPAAQCHLGANGTGCQADDGAAVPAPNSTFDRNSLDFNIDNPGFQKSETDFVTVTMNWHGDNGTWTNVFGKREYSLEVDLDVDARSISFFDAPGSSSMEQISNELRYSGSLTDKLDITSGLFMYEGDVMVWDNRALRGALYAAAGSPGIYLWQSGGGLHNVEQTALFTTLDYAVSDDLSLNIGFRLTDEEKEIHLASINRNVSVGASPPCSVPAGTCPFDYIDNDSWKTTSPKIGFTYNTGESSMMYGYWTRVFKSGGYNLRNSVDLATFPDASPKADDETVETLEFGMKTDFEKGRLNWAFFNTVVDDSQRMTNIQDPVSGVAQVVKNAGDIEYRGFEIDGVYTMTDTVTMVASLGYVHSKYKNLISDLTGDFIIDALDYALEVPRAAPLTYSLGFNIDGNLGTWRSITRISYYHRDKSYYNENNQGFINEQDILNFGYDIYSPDGKINIGIYGKNLSNEVKHGGDTNLSFGGTFAPLAKGKIVGAELVYKF</sequence>
<dbReference type="AlphaFoldDB" id="Q6Q8V0"/>
<dbReference type="InterPro" id="IPR036942">
    <property type="entry name" value="Beta-barrel_TonB_sf"/>
</dbReference>
<dbReference type="SUPFAM" id="SSF56935">
    <property type="entry name" value="Porins"/>
    <property type="match status" value="1"/>
</dbReference>
<dbReference type="Pfam" id="PF07715">
    <property type="entry name" value="Plug"/>
    <property type="match status" value="1"/>
</dbReference>
<evidence type="ECO:0000256" key="12">
    <source>
        <dbReference type="RuleBase" id="RU003357"/>
    </source>
</evidence>
<dbReference type="EMBL" id="AY552545">
    <property type="protein sequence ID" value="AAS73098.1"/>
    <property type="molecule type" value="Genomic_DNA"/>
</dbReference>